<gene>
    <name evidence="1" type="ORF">K3G42_024092</name>
</gene>
<dbReference type="EMBL" id="CM037615">
    <property type="protein sequence ID" value="KAH8013968.1"/>
    <property type="molecule type" value="Genomic_DNA"/>
</dbReference>
<organism evidence="1 2">
    <name type="scientific">Sphaerodactylus townsendi</name>
    <dbReference type="NCBI Taxonomy" id="933632"/>
    <lineage>
        <taxon>Eukaryota</taxon>
        <taxon>Metazoa</taxon>
        <taxon>Chordata</taxon>
        <taxon>Craniata</taxon>
        <taxon>Vertebrata</taxon>
        <taxon>Euteleostomi</taxon>
        <taxon>Lepidosauria</taxon>
        <taxon>Squamata</taxon>
        <taxon>Bifurcata</taxon>
        <taxon>Gekkota</taxon>
        <taxon>Sphaerodactylidae</taxon>
        <taxon>Sphaerodactylus</taxon>
    </lineage>
</organism>
<evidence type="ECO:0000313" key="1">
    <source>
        <dbReference type="EMBL" id="KAH8013968.1"/>
    </source>
</evidence>
<accession>A0ACB8G2L4</accession>
<keyword evidence="2" id="KW-1185">Reference proteome</keyword>
<evidence type="ECO:0000313" key="2">
    <source>
        <dbReference type="Proteomes" id="UP000827872"/>
    </source>
</evidence>
<reference evidence="1" key="1">
    <citation type="submission" date="2021-08" db="EMBL/GenBank/DDBJ databases">
        <title>The first chromosome-level gecko genome reveals the dynamic sex chromosomes of Neotropical dwarf geckos (Sphaerodactylidae: Sphaerodactylus).</title>
        <authorList>
            <person name="Pinto B.J."/>
            <person name="Keating S.E."/>
            <person name="Gamble T."/>
        </authorList>
    </citation>
    <scope>NUCLEOTIDE SEQUENCE</scope>
    <source>
        <strain evidence="1">TG3544</strain>
    </source>
</reference>
<comment type="caution">
    <text evidence="1">The sequence shown here is derived from an EMBL/GenBank/DDBJ whole genome shotgun (WGS) entry which is preliminary data.</text>
</comment>
<sequence>MAPPKTQKTAGEGKAPETSDIETPKEDPFQDWESMKLKLASIDAEIEKAKMASGVEKAKLEARVMAEMKCLKAESAAVPELQMDGVHADWCQEDQRQDEFLKERKETAELADPKAIKVVPVQCQAVPEVEAKSVANALPTCPAVQLNDVPAEQYPGDRETVPYPGDRETVPVREKEAVANALPTCPAVQLNNVPVERYREDREMIPVSEKEAKTTANVCLTNFARQEVPVPETDPVSNKNRDIVVQDLCGTVQVWQKHQNELKAAAAADLNKALQQPTERTVVKAQHCSCPAEDRAEVLNTRLKRKFEGTGGGQSGIKMKGSDMHYLISVCSGRGHCKNVLYDKMTKPYHKRGKVVKKARGVKPQAFDLAERGKFRRKFTLPNVVSPSKVTTALKGQLNLAMSEHECPARIWITTKRKPYWRDKGKIYPVLRAPTSKDTSGRKR</sequence>
<name>A0ACB8G2L4_9SAUR</name>
<protein>
    <submittedName>
        <fullName evidence="1">Uncharacterized protein</fullName>
    </submittedName>
</protein>
<proteinExistence type="predicted"/>
<dbReference type="Proteomes" id="UP000827872">
    <property type="component" value="Linkage Group LG02"/>
</dbReference>